<dbReference type="EMBL" id="CP146022">
    <property type="protein sequence ID" value="WWQ65213.1"/>
    <property type="molecule type" value="Genomic_DNA"/>
</dbReference>
<keyword evidence="2" id="KW-1185">Reference proteome</keyword>
<evidence type="ECO:0000313" key="2">
    <source>
        <dbReference type="Proteomes" id="UP001432251"/>
    </source>
</evidence>
<dbReference type="Proteomes" id="UP001432251">
    <property type="component" value="Chromosome"/>
</dbReference>
<reference evidence="1" key="1">
    <citation type="journal article" date="2025" name="Int. J. Syst. Evol. Microbiol.">
        <title>Streptomyces citrinus sp. nov., with yellow diffusible pigment.</title>
        <authorList>
            <person name="He Y."/>
            <person name="Yang E."/>
            <person name="Xu J."/>
            <person name="Sun Y."/>
            <person name="Sun L."/>
        </authorList>
    </citation>
    <scope>NUCLEOTIDE SEQUENCE</scope>
    <source>
        <strain evidence="1">Q6</strain>
    </source>
</reference>
<name>A0ACD5AD99_9ACTN</name>
<proteinExistence type="predicted"/>
<protein>
    <submittedName>
        <fullName evidence="1">Exopolysaccharide biosynthesis polyprenyl glycosylphosphotransferase</fullName>
    </submittedName>
</protein>
<sequence>MTPERTVASSTEQQRAVEEAGAFATVIAQRTADGNRTTLVGGPEQDHSSRAFLLAMDSTAALLGTVALSPLQRHPLLVAGFLVLVLGLYRNAGLYGLFGKRYMLDDCPAVVGRIALAWCVLTAVSASLPVMRPIPVTSVLSGCAVHCVLTLMGRALVHWRRRVAMVRRPCTTLLVGPEPAAARVAAALQRCPRNGIRLVGIVSDGAAEQEQRKSGAALPVLTSVGDMRRAVIQNDVRRAIVLGRSNAPEYLPCLRSLSELRCEVWELDPDPSAYVPEGRERLQHLAGFRCRPVVGPPFPPHPGKRALDLVISSLLLVLFSPVLLTCAVWLRLSEGPGVVFRQERIGKDGRPFTLLKFRTHRPADPMESATRWSVANEHQMPWFCSFLRRTSLDELLQLWNVFRGDMSLVGPRPERPYFVVKFSELHPGYSERHRMPTGITGLAQINGLRGDTSIEDRCRFDNAYIDGWSLWRDISILMRTATEFFRPTGS</sequence>
<accession>A0ACD5AD99</accession>
<evidence type="ECO:0000313" key="1">
    <source>
        <dbReference type="EMBL" id="WWQ65213.1"/>
    </source>
</evidence>
<gene>
    <name evidence="1" type="ORF">V2W30_19000</name>
</gene>
<organism evidence="1 2">
    <name type="scientific">Streptomyces citrinus</name>
    <dbReference type="NCBI Taxonomy" id="3118173"/>
    <lineage>
        <taxon>Bacteria</taxon>
        <taxon>Bacillati</taxon>
        <taxon>Actinomycetota</taxon>
        <taxon>Actinomycetes</taxon>
        <taxon>Kitasatosporales</taxon>
        <taxon>Streptomycetaceae</taxon>
        <taxon>Streptomyces</taxon>
    </lineage>
</organism>